<dbReference type="GeneID" id="54993299"/>
<gene>
    <name evidence="1" type="primary">72</name>
    <name evidence="1" type="ORF">SEA_MEMENTOMORI_72</name>
</gene>
<sequence>MKPWSGTIAVEGRPTDDGRMLTPGAVTWGDLPRPLLNPDTGLALGQVDTITREGDLLRATGSWTEDDEEVGLAIALVSAEADFQGVGAVMVVTAGVIQGVYVSESPAWPECRMDPAEPTA</sequence>
<proteinExistence type="predicted"/>
<dbReference type="RefSeq" id="YP_009802744.1">
    <property type="nucleotide sequence ID" value="NC_047987.1"/>
</dbReference>
<evidence type="ECO:0000313" key="1">
    <source>
        <dbReference type="EMBL" id="AWY05326.1"/>
    </source>
</evidence>
<accession>A0A2Z4Q5J8</accession>
<organism evidence="1 2">
    <name type="scientific">Microbacterium phage MementoMori</name>
    <dbReference type="NCBI Taxonomy" id="2201436"/>
    <lineage>
        <taxon>Viruses</taxon>
        <taxon>Duplodnaviria</taxon>
        <taxon>Heunggongvirae</taxon>
        <taxon>Uroviricota</taxon>
        <taxon>Caudoviricetes</taxon>
        <taxon>Kutznervirinae</taxon>
        <taxon>Mementomorivirus</taxon>
        <taxon>Mementomorivirus mementomori</taxon>
    </lineage>
</organism>
<name>A0A2Z4Q5J8_9CAUD</name>
<dbReference type="Proteomes" id="UP000250535">
    <property type="component" value="Segment"/>
</dbReference>
<dbReference type="EMBL" id="MH271303">
    <property type="protein sequence ID" value="AWY05326.1"/>
    <property type="molecule type" value="Genomic_DNA"/>
</dbReference>
<protein>
    <submittedName>
        <fullName evidence="1">Uncharacterized protein</fullName>
    </submittedName>
</protein>
<reference evidence="1 2" key="1">
    <citation type="submission" date="2018-04" db="EMBL/GenBank/DDBJ databases">
        <authorList>
            <person name="Harrington T."/>
            <person name="Washburn E."/>
            <person name="Bricker J."/>
            <person name="McKinney A."/>
            <person name="Betsko A.J."/>
            <person name="Garlena R.A."/>
            <person name="Russell D.A."/>
            <person name="Pope W.A."/>
            <person name="Jacobs-Sera D."/>
            <person name="Hatfull G.F."/>
        </authorList>
    </citation>
    <scope>NUCLEOTIDE SEQUENCE [LARGE SCALE GENOMIC DNA]</scope>
</reference>
<keyword evidence="2" id="KW-1185">Reference proteome</keyword>
<evidence type="ECO:0000313" key="2">
    <source>
        <dbReference type="Proteomes" id="UP000250535"/>
    </source>
</evidence>
<dbReference type="KEGG" id="vg:54993299"/>